<dbReference type="GO" id="GO:0008168">
    <property type="term" value="F:methyltransferase activity"/>
    <property type="evidence" value="ECO:0007669"/>
    <property type="project" value="UniProtKB-KW"/>
</dbReference>
<dbReference type="Gene3D" id="3.30.720.110">
    <property type="match status" value="1"/>
</dbReference>
<comment type="caution">
    <text evidence="2">The sequence shown here is derived from an EMBL/GenBank/DDBJ whole genome shotgun (WGS) entry which is preliminary data.</text>
</comment>
<evidence type="ECO:0000259" key="1">
    <source>
        <dbReference type="Pfam" id="PF06983"/>
    </source>
</evidence>
<keyword evidence="2" id="KW-0830">Ubiquinone</keyword>
<dbReference type="HOGENOM" id="CLU_054535_0_0_9"/>
<sequence>MPKFSPCLWFDTQAEEAANFYTTIFEKGAILSKTNYVNEEHQPQGTSLMTIEFTLANQTIIGLNGGPEFSFTPASSFFVECKTLSQTETLWKNLTADGQILMPFGEYPFSPLYGWVVDKFGVSWQVSFSGKEQTIVPTFMFANEKYGEAAKALSEWLAIFGPGEIIEKVEYEDGNIAQALFTLQEQPFRVMDARDKHDFDFTMAFSIYIDCENQEEIDRLWQQVTAKGKEWPCGWMEDQFGVSWQTGNPELKRYLSDSNPARANEVTKKLYQMKKIDLNQLKEVYDKYNH</sequence>
<dbReference type="CDD" id="cd06588">
    <property type="entry name" value="PhnB_like"/>
    <property type="match status" value="2"/>
</dbReference>
<accession>A0A125WA89</accession>
<dbReference type="Proteomes" id="UP000004846">
    <property type="component" value="Unassembled WGS sequence"/>
</dbReference>
<keyword evidence="2" id="KW-0808">Transferase</keyword>
<dbReference type="Pfam" id="PF06983">
    <property type="entry name" value="3-dmu-9_3-mt"/>
    <property type="match status" value="2"/>
</dbReference>
<organism evidence="2 3">
    <name type="scientific">Enterococcus faecalis TX4248</name>
    <dbReference type="NCBI Taxonomy" id="749495"/>
    <lineage>
        <taxon>Bacteria</taxon>
        <taxon>Bacillati</taxon>
        <taxon>Bacillota</taxon>
        <taxon>Bacilli</taxon>
        <taxon>Lactobacillales</taxon>
        <taxon>Enterococcaceae</taxon>
        <taxon>Enterococcus</taxon>
    </lineage>
</organism>
<keyword evidence="2" id="KW-0489">Methyltransferase</keyword>
<dbReference type="AlphaFoldDB" id="A0A125WA89"/>
<dbReference type="PANTHER" id="PTHR33990">
    <property type="entry name" value="PROTEIN YJDN-RELATED"/>
    <property type="match status" value="1"/>
</dbReference>
<dbReference type="Gene3D" id="3.30.720.100">
    <property type="match status" value="1"/>
</dbReference>
<evidence type="ECO:0000313" key="2">
    <source>
        <dbReference type="EMBL" id="EFM84167.1"/>
    </source>
</evidence>
<dbReference type="InterPro" id="IPR029068">
    <property type="entry name" value="Glyas_Bleomycin-R_OHBP_Dase"/>
</dbReference>
<proteinExistence type="predicted"/>
<feature type="domain" description="PhnB-like" evidence="1">
    <location>
        <begin position="134"/>
        <end position="245"/>
    </location>
</feature>
<name>A0A125WA89_ENTFL</name>
<dbReference type="RefSeq" id="WP_002355807.1">
    <property type="nucleotide sequence ID" value="NZ_GL454411.1"/>
</dbReference>
<evidence type="ECO:0000313" key="3">
    <source>
        <dbReference type="Proteomes" id="UP000004846"/>
    </source>
</evidence>
<dbReference type="InterPro" id="IPR028973">
    <property type="entry name" value="PhnB-like"/>
</dbReference>
<dbReference type="Gene3D" id="3.10.180.10">
    <property type="entry name" value="2,3-Dihydroxybiphenyl 1,2-Dioxygenase, domain 1"/>
    <property type="match status" value="1"/>
</dbReference>
<feature type="domain" description="PhnB-like" evidence="1">
    <location>
        <begin position="3"/>
        <end position="126"/>
    </location>
</feature>
<gene>
    <name evidence="2" type="ORF">HMPREF9498_00142</name>
</gene>
<dbReference type="SUPFAM" id="SSF54593">
    <property type="entry name" value="Glyoxalase/Bleomycin resistance protein/Dihydroxybiphenyl dioxygenase"/>
    <property type="match status" value="2"/>
</dbReference>
<reference evidence="2 3" key="1">
    <citation type="submission" date="2010-07" db="EMBL/GenBank/DDBJ databases">
        <authorList>
            <person name="Sid Ahmed O."/>
        </authorList>
    </citation>
    <scope>NUCLEOTIDE SEQUENCE [LARGE SCALE GENOMIC DNA]</scope>
    <source>
        <strain evidence="2 3">TX4248</strain>
    </source>
</reference>
<protein>
    <submittedName>
        <fullName evidence="2">3-demethylubiquinone-9 3-methyltransferase domain protein</fullName>
    </submittedName>
</protein>
<dbReference type="EMBL" id="AEBR01000005">
    <property type="protein sequence ID" value="EFM84167.1"/>
    <property type="molecule type" value="Genomic_DNA"/>
</dbReference>
<dbReference type="GO" id="GO:0032259">
    <property type="term" value="P:methylation"/>
    <property type="evidence" value="ECO:0007669"/>
    <property type="project" value="UniProtKB-KW"/>
</dbReference>